<dbReference type="AlphaFoldDB" id="A0AAV2T945"/>
<accession>A0AAV2T945</accession>
<protein>
    <submittedName>
        <fullName evidence="1">Uncharacterized protein</fullName>
    </submittedName>
</protein>
<organism evidence="1 2">
    <name type="scientific">Calicophoron daubneyi</name>
    <name type="common">Rumen fluke</name>
    <name type="synonym">Paramphistomum daubneyi</name>
    <dbReference type="NCBI Taxonomy" id="300641"/>
    <lineage>
        <taxon>Eukaryota</taxon>
        <taxon>Metazoa</taxon>
        <taxon>Spiralia</taxon>
        <taxon>Lophotrochozoa</taxon>
        <taxon>Platyhelminthes</taxon>
        <taxon>Trematoda</taxon>
        <taxon>Digenea</taxon>
        <taxon>Plagiorchiida</taxon>
        <taxon>Pronocephalata</taxon>
        <taxon>Paramphistomoidea</taxon>
        <taxon>Paramphistomidae</taxon>
        <taxon>Calicophoron</taxon>
    </lineage>
</organism>
<proteinExistence type="predicted"/>
<comment type="caution">
    <text evidence="1">The sequence shown here is derived from an EMBL/GenBank/DDBJ whole genome shotgun (WGS) entry which is preliminary data.</text>
</comment>
<name>A0AAV2T945_CALDB</name>
<gene>
    <name evidence="1" type="ORF">CDAUBV1_LOCUS6546</name>
</gene>
<dbReference type="Proteomes" id="UP001497525">
    <property type="component" value="Unassembled WGS sequence"/>
</dbReference>
<reference evidence="1" key="1">
    <citation type="submission" date="2024-06" db="EMBL/GenBank/DDBJ databases">
        <authorList>
            <person name="Liu X."/>
            <person name="Lenzi L."/>
            <person name="Haldenby T S."/>
            <person name="Uol C."/>
        </authorList>
    </citation>
    <scope>NUCLEOTIDE SEQUENCE</scope>
</reference>
<evidence type="ECO:0000313" key="2">
    <source>
        <dbReference type="Proteomes" id="UP001497525"/>
    </source>
</evidence>
<dbReference type="EMBL" id="CAXLJL010000156">
    <property type="protein sequence ID" value="CAL5133285.1"/>
    <property type="molecule type" value="Genomic_DNA"/>
</dbReference>
<sequence length="104" mass="11700">MHTRTSNLIRSSPRSVNFSLFHRSLPLVRVNGSSCSPMGIRLSFWFAFLRGNLRVRCKVSHAHEIARSADFFVGHNSSAILSTTPTPSTICMLIVRVCAWRILI</sequence>
<evidence type="ECO:0000313" key="1">
    <source>
        <dbReference type="EMBL" id="CAL5133285.1"/>
    </source>
</evidence>